<protein>
    <recommendedName>
        <fullName evidence="6">WAT1-related protein</fullName>
    </recommendedName>
</protein>
<accession>A0A3P6ET25</accession>
<proteinExistence type="predicted"/>
<dbReference type="GO" id="GO:0016020">
    <property type="term" value="C:membrane"/>
    <property type="evidence" value="ECO:0007669"/>
    <property type="project" value="InterPro"/>
</dbReference>
<dbReference type="PANTHER" id="PTHR31218">
    <property type="entry name" value="WAT1-RELATED PROTEIN"/>
    <property type="match status" value="1"/>
</dbReference>
<reference evidence="5" key="1">
    <citation type="submission" date="2018-11" db="EMBL/GenBank/DDBJ databases">
        <authorList>
            <consortium name="Genoscope - CEA"/>
            <person name="William W."/>
        </authorList>
    </citation>
    <scope>NUCLEOTIDE SEQUENCE</scope>
</reference>
<evidence type="ECO:0000256" key="3">
    <source>
        <dbReference type="ARBA" id="ARBA00023136"/>
    </source>
</evidence>
<sequence length="258" mass="28134">MAVTSATFMSAVANLVPAITFIVGIFIGLERLEFGTAVGKAKVFGTIMGIGGAMLFTFYKGFPIQPLKSDINLLPGTSTGHVALLASDHRVLGACLALASCFSYAIWIILQYRLDELNGLLPINYLCIVRGEGLVTMEAWVGHFFFFFLKGLQTSLVGTALVVRLITVSSRLRGPLFAAIFNPLLLVIVALHNEMKKRIHEVVPSNENEAQKSVEIIVVSGSNRISSIEMKMTENGTISERKDGVCVDREERTLADPR</sequence>
<dbReference type="GO" id="GO:0022857">
    <property type="term" value="F:transmembrane transporter activity"/>
    <property type="evidence" value="ECO:0007669"/>
    <property type="project" value="InterPro"/>
</dbReference>
<feature type="transmembrane region" description="Helical" evidence="4">
    <location>
        <begin position="91"/>
        <end position="110"/>
    </location>
</feature>
<keyword evidence="3 4" id="KW-0472">Membrane</keyword>
<evidence type="ECO:0000256" key="4">
    <source>
        <dbReference type="SAM" id="Phobius"/>
    </source>
</evidence>
<organism evidence="5">
    <name type="scientific">Brassica oleracea</name>
    <name type="common">Wild cabbage</name>
    <dbReference type="NCBI Taxonomy" id="3712"/>
    <lineage>
        <taxon>Eukaryota</taxon>
        <taxon>Viridiplantae</taxon>
        <taxon>Streptophyta</taxon>
        <taxon>Embryophyta</taxon>
        <taxon>Tracheophyta</taxon>
        <taxon>Spermatophyta</taxon>
        <taxon>Magnoliopsida</taxon>
        <taxon>eudicotyledons</taxon>
        <taxon>Gunneridae</taxon>
        <taxon>Pentapetalae</taxon>
        <taxon>rosids</taxon>
        <taxon>malvids</taxon>
        <taxon>Brassicales</taxon>
        <taxon>Brassicaceae</taxon>
        <taxon>Brassiceae</taxon>
        <taxon>Brassica</taxon>
    </lineage>
</organism>
<dbReference type="EMBL" id="LR031876">
    <property type="protein sequence ID" value="VDD36795.1"/>
    <property type="molecule type" value="Genomic_DNA"/>
</dbReference>
<feature type="transmembrane region" description="Helical" evidence="4">
    <location>
        <begin position="41"/>
        <end position="59"/>
    </location>
</feature>
<name>A0A3P6ET25_BRAOL</name>
<gene>
    <name evidence="5" type="ORF">BOLC7T42355H</name>
</gene>
<dbReference type="InterPro" id="IPR030184">
    <property type="entry name" value="WAT1-related"/>
</dbReference>
<feature type="transmembrane region" description="Helical" evidence="4">
    <location>
        <begin position="6"/>
        <end position="29"/>
    </location>
</feature>
<evidence type="ECO:0008006" key="6">
    <source>
        <dbReference type="Google" id="ProtNLM"/>
    </source>
</evidence>
<evidence type="ECO:0000256" key="2">
    <source>
        <dbReference type="ARBA" id="ARBA00022989"/>
    </source>
</evidence>
<evidence type="ECO:0000256" key="1">
    <source>
        <dbReference type="ARBA" id="ARBA00022692"/>
    </source>
</evidence>
<feature type="transmembrane region" description="Helical" evidence="4">
    <location>
        <begin position="172"/>
        <end position="191"/>
    </location>
</feature>
<keyword evidence="1 4" id="KW-0812">Transmembrane</keyword>
<dbReference type="AlphaFoldDB" id="A0A3P6ET25"/>
<keyword evidence="2 4" id="KW-1133">Transmembrane helix</keyword>
<feature type="transmembrane region" description="Helical" evidence="4">
    <location>
        <begin position="144"/>
        <end position="166"/>
    </location>
</feature>
<evidence type="ECO:0000313" key="5">
    <source>
        <dbReference type="EMBL" id="VDD36795.1"/>
    </source>
</evidence>